<evidence type="ECO:0000256" key="3">
    <source>
        <dbReference type="ARBA" id="ARBA00038980"/>
    </source>
</evidence>
<dbReference type="EC" id="1.2.1.9" evidence="3"/>
<dbReference type="SUPFAM" id="SSF53720">
    <property type="entry name" value="ALDH-like"/>
    <property type="match status" value="1"/>
</dbReference>
<comment type="catalytic activity">
    <reaction evidence="8">
        <text>D-glyceraldehyde 3-phosphate + NADP(+) + H2O = (2R)-3-phosphoglycerate + NADPH + 2 H(+)</text>
        <dbReference type="Rhea" id="RHEA:14669"/>
        <dbReference type="ChEBI" id="CHEBI:15377"/>
        <dbReference type="ChEBI" id="CHEBI:15378"/>
        <dbReference type="ChEBI" id="CHEBI:57783"/>
        <dbReference type="ChEBI" id="CHEBI:58272"/>
        <dbReference type="ChEBI" id="CHEBI:58349"/>
        <dbReference type="ChEBI" id="CHEBI:59776"/>
        <dbReference type="EC" id="1.2.1.9"/>
    </reaction>
</comment>
<organism evidence="10 11">
    <name type="scientific">Polarella glacialis</name>
    <name type="common">Dinoflagellate</name>
    <dbReference type="NCBI Taxonomy" id="89957"/>
    <lineage>
        <taxon>Eukaryota</taxon>
        <taxon>Sar</taxon>
        <taxon>Alveolata</taxon>
        <taxon>Dinophyceae</taxon>
        <taxon>Suessiales</taxon>
        <taxon>Suessiaceae</taxon>
        <taxon>Polarella</taxon>
    </lineage>
</organism>
<evidence type="ECO:0000256" key="4">
    <source>
        <dbReference type="ARBA" id="ARBA00040853"/>
    </source>
</evidence>
<evidence type="ECO:0000256" key="8">
    <source>
        <dbReference type="ARBA" id="ARBA00049186"/>
    </source>
</evidence>
<evidence type="ECO:0000313" key="11">
    <source>
        <dbReference type="Proteomes" id="UP000654075"/>
    </source>
</evidence>
<proteinExistence type="inferred from homology"/>
<dbReference type="InterPro" id="IPR015590">
    <property type="entry name" value="Aldehyde_DH_dom"/>
</dbReference>
<gene>
    <name evidence="10" type="ORF">PGLA1383_LOCUS33377</name>
</gene>
<dbReference type="PANTHER" id="PTHR42991:SF1">
    <property type="entry name" value="ALDEHYDE DEHYDROGENASE"/>
    <property type="match status" value="1"/>
</dbReference>
<evidence type="ECO:0000313" key="10">
    <source>
        <dbReference type="EMBL" id="CAE8615666.1"/>
    </source>
</evidence>
<dbReference type="GO" id="GO:0008911">
    <property type="term" value="F:lactaldehyde dehydrogenase (NAD+) activity"/>
    <property type="evidence" value="ECO:0007669"/>
    <property type="project" value="TreeGrafter"/>
</dbReference>
<dbReference type="PANTHER" id="PTHR42991">
    <property type="entry name" value="ALDEHYDE DEHYDROGENASE"/>
    <property type="match status" value="1"/>
</dbReference>
<reference evidence="10" key="1">
    <citation type="submission" date="2021-02" db="EMBL/GenBank/DDBJ databases">
        <authorList>
            <person name="Dougan E. K."/>
            <person name="Rhodes N."/>
            <person name="Thang M."/>
            <person name="Chan C."/>
        </authorList>
    </citation>
    <scope>NUCLEOTIDE SEQUENCE</scope>
</reference>
<dbReference type="InterPro" id="IPR016163">
    <property type="entry name" value="Ald_DH_C"/>
</dbReference>
<dbReference type="OrthoDB" id="445955at2759"/>
<dbReference type="GO" id="GO:0008886">
    <property type="term" value="F:glyceraldehyde-3-phosphate dehydrogenase (NADP+) (non-phosphorylating) activity"/>
    <property type="evidence" value="ECO:0007669"/>
    <property type="project" value="UniProtKB-EC"/>
</dbReference>
<feature type="domain" description="Aldehyde dehydrogenase" evidence="9">
    <location>
        <begin position="2"/>
        <end position="143"/>
    </location>
</feature>
<evidence type="ECO:0000256" key="2">
    <source>
        <dbReference type="ARBA" id="ARBA00023002"/>
    </source>
</evidence>
<comment type="caution">
    <text evidence="10">The sequence shown here is derived from an EMBL/GenBank/DDBJ whole genome shotgun (WGS) entry which is preliminary data.</text>
</comment>
<keyword evidence="2" id="KW-0560">Oxidoreductase</keyword>
<accession>A0A813FQE2</accession>
<keyword evidence="11" id="KW-1185">Reference proteome</keyword>
<name>A0A813FQE2_POLGL</name>
<dbReference type="Proteomes" id="UP000654075">
    <property type="component" value="Unassembled WGS sequence"/>
</dbReference>
<dbReference type="Pfam" id="PF00171">
    <property type="entry name" value="Aldedh"/>
    <property type="match status" value="1"/>
</dbReference>
<protein>
    <recommendedName>
        <fullName evidence="4">NADP-dependent glyceraldehyde-3-phosphate dehydrogenase</fullName>
        <ecNumber evidence="3">1.2.1.9</ecNumber>
    </recommendedName>
    <alternativeName>
        <fullName evidence="5">Glyceraldehyde-3-phosphate dehydrogenase [NADP(+)]</fullName>
    </alternativeName>
    <alternativeName>
        <fullName evidence="6">Non-phosphorylating glyceraldehyde 3-phosphate dehydrogenase</fullName>
    </alternativeName>
    <alternativeName>
        <fullName evidence="7">Triosephosphate dehydrogenase</fullName>
    </alternativeName>
</protein>
<dbReference type="AlphaFoldDB" id="A0A813FQE2"/>
<sequence length="170" mass="18465">MKQLTEDAKKKGATVLNAAQGGGHCDRTLFFPALIYPVTKDMELWHAEQFGPVVPIAVFSNISEPIDWLENMHFGQQSAIFTSQDASSAPSRDLVELLDVCALNTCRVNINAQCQRGPDAYPFAGRRSSAMGTISVTEVLRATSVETMVASKQVDVLKRACQGSSVFAKI</sequence>
<dbReference type="Gene3D" id="3.40.309.10">
    <property type="entry name" value="Aldehyde Dehydrogenase, Chain A, domain 2"/>
    <property type="match status" value="1"/>
</dbReference>
<comment type="similarity">
    <text evidence="1">Belongs to the aldehyde dehydrogenase family.</text>
</comment>
<evidence type="ECO:0000256" key="1">
    <source>
        <dbReference type="ARBA" id="ARBA00009986"/>
    </source>
</evidence>
<evidence type="ECO:0000259" key="9">
    <source>
        <dbReference type="Pfam" id="PF00171"/>
    </source>
</evidence>
<dbReference type="InterPro" id="IPR016161">
    <property type="entry name" value="Ald_DH/histidinol_DH"/>
</dbReference>
<evidence type="ECO:0000256" key="5">
    <source>
        <dbReference type="ARBA" id="ARBA00042470"/>
    </source>
</evidence>
<evidence type="ECO:0000256" key="6">
    <source>
        <dbReference type="ARBA" id="ARBA00042646"/>
    </source>
</evidence>
<dbReference type="EMBL" id="CAJNNV010025682">
    <property type="protein sequence ID" value="CAE8615666.1"/>
    <property type="molecule type" value="Genomic_DNA"/>
</dbReference>
<dbReference type="InterPro" id="IPR051020">
    <property type="entry name" value="ALDH-related_metabolic_enz"/>
</dbReference>
<evidence type="ECO:0000256" key="7">
    <source>
        <dbReference type="ARBA" id="ARBA00043052"/>
    </source>
</evidence>